<dbReference type="InterPro" id="IPR001619">
    <property type="entry name" value="Sec1-like"/>
</dbReference>
<dbReference type="Proteomes" id="UP001353858">
    <property type="component" value="Unassembled WGS sequence"/>
</dbReference>
<keyword evidence="3" id="KW-1185">Reference proteome</keyword>
<dbReference type="GO" id="GO:0016192">
    <property type="term" value="P:vesicle-mediated transport"/>
    <property type="evidence" value="ECO:0007669"/>
    <property type="project" value="InterPro"/>
</dbReference>
<name>A0AAN7PPY8_9COLE</name>
<dbReference type="InterPro" id="IPR043127">
    <property type="entry name" value="Sec-1-like_dom3a"/>
</dbReference>
<comment type="similarity">
    <text evidence="1">Belongs to the STXBP/unc-18/SEC1 family.</text>
</comment>
<evidence type="ECO:0000313" key="3">
    <source>
        <dbReference type="Proteomes" id="UP001353858"/>
    </source>
</evidence>
<dbReference type="AlphaFoldDB" id="A0AAN7PPY8"/>
<accession>A0AAN7PPY8</accession>
<organism evidence="2 3">
    <name type="scientific">Aquatica leii</name>
    <dbReference type="NCBI Taxonomy" id="1421715"/>
    <lineage>
        <taxon>Eukaryota</taxon>
        <taxon>Metazoa</taxon>
        <taxon>Ecdysozoa</taxon>
        <taxon>Arthropoda</taxon>
        <taxon>Hexapoda</taxon>
        <taxon>Insecta</taxon>
        <taxon>Pterygota</taxon>
        <taxon>Neoptera</taxon>
        <taxon>Endopterygota</taxon>
        <taxon>Coleoptera</taxon>
        <taxon>Polyphaga</taxon>
        <taxon>Elateriformia</taxon>
        <taxon>Elateroidea</taxon>
        <taxon>Lampyridae</taxon>
        <taxon>Luciolinae</taxon>
        <taxon>Aquatica</taxon>
    </lineage>
</organism>
<dbReference type="Pfam" id="PF00995">
    <property type="entry name" value="Sec1"/>
    <property type="match status" value="1"/>
</dbReference>
<dbReference type="PANTHER" id="PTHR11679">
    <property type="entry name" value="VESICLE PROTEIN SORTING-ASSOCIATED"/>
    <property type="match status" value="1"/>
</dbReference>
<evidence type="ECO:0000313" key="2">
    <source>
        <dbReference type="EMBL" id="KAK4872872.1"/>
    </source>
</evidence>
<dbReference type="InterPro" id="IPR043155">
    <property type="entry name" value="VPS33_dom3b"/>
</dbReference>
<comment type="caution">
    <text evidence="2">The sequence shown here is derived from an EMBL/GenBank/DDBJ whole genome shotgun (WGS) entry which is preliminary data.</text>
</comment>
<evidence type="ECO:0008006" key="4">
    <source>
        <dbReference type="Google" id="ProtNLM"/>
    </source>
</evidence>
<dbReference type="InterPro" id="IPR036045">
    <property type="entry name" value="Sec1-like_sf"/>
</dbReference>
<dbReference type="Gene3D" id="3.90.830.10">
    <property type="entry name" value="Syntaxin Binding Protein 1, Chain A, domain 2"/>
    <property type="match status" value="1"/>
</dbReference>
<proteinExistence type="inferred from homology"/>
<protein>
    <recommendedName>
        <fullName evidence="4">Vacuolar protein sorting-associated protein 33B</fullName>
    </recommendedName>
</protein>
<dbReference type="InterPro" id="IPR043154">
    <property type="entry name" value="Sec-1-like_dom1"/>
</dbReference>
<dbReference type="Gene3D" id="1.25.40.850">
    <property type="match status" value="1"/>
</dbReference>
<dbReference type="Gene3D" id="3.40.50.2060">
    <property type="match status" value="1"/>
</dbReference>
<dbReference type="InterPro" id="IPR027482">
    <property type="entry name" value="Sec1-like_dom2"/>
</dbReference>
<dbReference type="Gene3D" id="3.40.50.1910">
    <property type="match status" value="1"/>
</dbReference>
<gene>
    <name evidence="2" type="ORF">RN001_014901</name>
</gene>
<reference evidence="3" key="1">
    <citation type="submission" date="2023-01" db="EMBL/GenBank/DDBJ databases">
        <title>Key to firefly adult light organ development and bioluminescence: homeobox transcription factors regulate luciferase expression and transportation to peroxisome.</title>
        <authorList>
            <person name="Fu X."/>
        </authorList>
    </citation>
    <scope>NUCLEOTIDE SEQUENCE [LARGE SCALE GENOMIC DNA]</scope>
</reference>
<dbReference type="EMBL" id="JARPUR010000007">
    <property type="protein sequence ID" value="KAK4872872.1"/>
    <property type="molecule type" value="Genomic_DNA"/>
</dbReference>
<evidence type="ECO:0000256" key="1">
    <source>
        <dbReference type="ARBA" id="ARBA00009884"/>
    </source>
</evidence>
<sequence length="595" mass="67524">MLDKKLSSLSEISKAQLSKILNSCAGTKDLILEPIIIKPLERVCGIRWLKANNIEKIFKLEDEMPNTQNPVFFLIYANYASYRKILKLIKERITETDKNRFHIVLIPKLLYVFENILEEMGLFGRVTLYSLQWQPIYLDQGVISLEIPHLYKTLFVQQDLSLLPVFAKSLWHLSFVIGKPRVHLALGQHSTAILRQLDLLYENLPNSDKLEADCGAVILLDRSIDYTSVLLTPATYSALLNEVYGVTCGMCEHKVNETEPHDSKFNPVLKKEPVQIILDSNHDSVYRDIKHRYFTEVTEILRVLTKSLRSEGESSREMALDEIKKYVSTQLQATASKTKFIANHLAAAQTIINNLGHRFEPQQETEQFLIQNKNKSGNYSYLEEILCTENNKHVALRLMCLMCITQKLSDGEIRTFWNKFLHEFGYYYGFLHNNLIKAGFLSDEATSTTSLPNLPNIVSKLPRLLSKDFYVNANKLKQIPSDPNKINLKAPTCCSYVFGGNYIPLITQIASMLLSNTPLNDIKAKLEPLGPLSVRNENGYPIQQRCIVLYVVGGVTYSEIAACSLLETLTGSKIIVCSDRVISGNDIMEALMDLS</sequence>
<dbReference type="SUPFAM" id="SSF56815">
    <property type="entry name" value="Sec1/munc18-like (SM) proteins"/>
    <property type="match status" value="1"/>
</dbReference>